<evidence type="ECO:0000259" key="1">
    <source>
        <dbReference type="Pfam" id="PF01261"/>
    </source>
</evidence>
<accession>A0A380NLC7</accession>
<dbReference type="Proteomes" id="UP000255367">
    <property type="component" value="Unassembled WGS sequence"/>
</dbReference>
<organism evidence="2 3">
    <name type="scientific">Veillonella criceti</name>
    <dbReference type="NCBI Taxonomy" id="103891"/>
    <lineage>
        <taxon>Bacteria</taxon>
        <taxon>Bacillati</taxon>
        <taxon>Bacillota</taxon>
        <taxon>Negativicutes</taxon>
        <taxon>Veillonellales</taxon>
        <taxon>Veillonellaceae</taxon>
        <taxon>Veillonella</taxon>
    </lineage>
</organism>
<dbReference type="Gene3D" id="3.20.20.150">
    <property type="entry name" value="Divalent-metal-dependent TIM barrel enzymes"/>
    <property type="match status" value="1"/>
</dbReference>
<feature type="domain" description="Xylose isomerase-like TIM barrel" evidence="1">
    <location>
        <begin position="54"/>
        <end position="240"/>
    </location>
</feature>
<dbReference type="SUPFAM" id="SSF51658">
    <property type="entry name" value="Xylose isomerase-like"/>
    <property type="match status" value="1"/>
</dbReference>
<dbReference type="EMBL" id="UHIO01000001">
    <property type="protein sequence ID" value="SUP43894.1"/>
    <property type="molecule type" value="Genomic_DNA"/>
</dbReference>
<name>A0A380NLC7_9FIRM</name>
<dbReference type="PANTHER" id="PTHR12110">
    <property type="entry name" value="HYDROXYPYRUVATE ISOMERASE"/>
    <property type="match status" value="1"/>
</dbReference>
<dbReference type="OrthoDB" id="9801960at2"/>
<dbReference type="InterPro" id="IPR013022">
    <property type="entry name" value="Xyl_isomerase-like_TIM-brl"/>
</dbReference>
<sequence>MNTLAISDLIFPAFAKNQLKKIPLSYGLEYFIEFGSNAYWEQLFPLLNSDQRAISLHGPCVTVNLADPLDTQYMNQFKEAFTIGKNIHADFVVVHTNEFWLGHRTECQELVIKRLQELAAFTHSINGPLMAVENVGLHENNLFNESEYISLFETIPHIVSIIDVGHANVNNWDLHHVIKTLNSKIVAFHLHDNDGQRDQHQPINTGTINWPELFQTIHTYAPNATKVLEYANGSFANSNDLLQHIMTLQDMLTIK</sequence>
<evidence type="ECO:0000313" key="2">
    <source>
        <dbReference type="EMBL" id="SUP43894.1"/>
    </source>
</evidence>
<protein>
    <submittedName>
        <fullName evidence="2">Fructoselysine 3-epimerase</fullName>
    </submittedName>
</protein>
<evidence type="ECO:0000313" key="3">
    <source>
        <dbReference type="Proteomes" id="UP000255367"/>
    </source>
</evidence>
<dbReference type="AlphaFoldDB" id="A0A380NLC7"/>
<reference evidence="2 3" key="1">
    <citation type="submission" date="2018-06" db="EMBL/GenBank/DDBJ databases">
        <authorList>
            <consortium name="Pathogen Informatics"/>
            <person name="Doyle S."/>
        </authorList>
    </citation>
    <scope>NUCLEOTIDE SEQUENCE [LARGE SCALE GENOMIC DNA]</scope>
    <source>
        <strain evidence="2 3">NCTC12020</strain>
    </source>
</reference>
<keyword evidence="3" id="KW-1185">Reference proteome</keyword>
<dbReference type="InterPro" id="IPR036237">
    <property type="entry name" value="Xyl_isomerase-like_sf"/>
</dbReference>
<dbReference type="Pfam" id="PF01261">
    <property type="entry name" value="AP_endonuc_2"/>
    <property type="match status" value="1"/>
</dbReference>
<gene>
    <name evidence="2" type="ORF">NCTC12020_01400</name>
</gene>
<dbReference type="RefSeq" id="WP_115310542.1">
    <property type="nucleotide sequence ID" value="NZ_UHIO01000001.1"/>
</dbReference>
<proteinExistence type="predicted"/>
<dbReference type="InterPro" id="IPR050312">
    <property type="entry name" value="IolE/XylAMocC-like"/>
</dbReference>